<name>A0A0D9VR09_9ORYZ</name>
<dbReference type="Proteomes" id="UP000032180">
    <property type="component" value="Chromosome 3"/>
</dbReference>
<sequence length="133" mass="15328">MVKQIILEESCSPISAWQYGTRQAEAALPRAASLRSARRSLGLEEGAKAPAPGLTMYLASWTSGFAWFEGRNYMREIVLVYRSKLKYLLYDQERSKRISVSLWMPRNDHVSVRTREIFTIFDPVSLHYNIVIL</sequence>
<proteinExistence type="predicted"/>
<keyword evidence="2" id="KW-1185">Reference proteome</keyword>
<dbReference type="AlphaFoldDB" id="A0A0D9VR09"/>
<reference evidence="1" key="3">
    <citation type="submission" date="2015-04" db="UniProtKB">
        <authorList>
            <consortium name="EnsemblPlants"/>
        </authorList>
    </citation>
    <scope>IDENTIFICATION</scope>
</reference>
<protein>
    <submittedName>
        <fullName evidence="1">Uncharacterized protein</fullName>
    </submittedName>
</protein>
<dbReference type="EnsemblPlants" id="LPERR03G07060.1">
    <property type="protein sequence ID" value="LPERR03G07060.1"/>
    <property type="gene ID" value="LPERR03G07060"/>
</dbReference>
<dbReference type="HOGENOM" id="CLU_1909695_0_0_1"/>
<reference evidence="2" key="2">
    <citation type="submission" date="2013-12" db="EMBL/GenBank/DDBJ databases">
        <authorList>
            <person name="Yu Y."/>
            <person name="Lee S."/>
            <person name="de Baynast K."/>
            <person name="Wissotski M."/>
            <person name="Liu L."/>
            <person name="Talag J."/>
            <person name="Goicoechea J."/>
            <person name="Angelova A."/>
            <person name="Jetty R."/>
            <person name="Kudrna D."/>
            <person name="Golser W."/>
            <person name="Rivera L."/>
            <person name="Zhang J."/>
            <person name="Wing R."/>
        </authorList>
    </citation>
    <scope>NUCLEOTIDE SEQUENCE</scope>
</reference>
<dbReference type="Gramene" id="LPERR03G07060.1">
    <property type="protein sequence ID" value="LPERR03G07060.1"/>
    <property type="gene ID" value="LPERR03G07060"/>
</dbReference>
<evidence type="ECO:0000313" key="1">
    <source>
        <dbReference type="EnsemblPlants" id="LPERR03G07060.1"/>
    </source>
</evidence>
<evidence type="ECO:0000313" key="2">
    <source>
        <dbReference type="Proteomes" id="UP000032180"/>
    </source>
</evidence>
<accession>A0A0D9VR09</accession>
<organism evidence="1 2">
    <name type="scientific">Leersia perrieri</name>
    <dbReference type="NCBI Taxonomy" id="77586"/>
    <lineage>
        <taxon>Eukaryota</taxon>
        <taxon>Viridiplantae</taxon>
        <taxon>Streptophyta</taxon>
        <taxon>Embryophyta</taxon>
        <taxon>Tracheophyta</taxon>
        <taxon>Spermatophyta</taxon>
        <taxon>Magnoliopsida</taxon>
        <taxon>Liliopsida</taxon>
        <taxon>Poales</taxon>
        <taxon>Poaceae</taxon>
        <taxon>BOP clade</taxon>
        <taxon>Oryzoideae</taxon>
        <taxon>Oryzeae</taxon>
        <taxon>Oryzinae</taxon>
        <taxon>Leersia</taxon>
    </lineage>
</organism>
<reference evidence="1 2" key="1">
    <citation type="submission" date="2012-08" db="EMBL/GenBank/DDBJ databases">
        <title>Oryza genome evolution.</title>
        <authorList>
            <person name="Wing R.A."/>
        </authorList>
    </citation>
    <scope>NUCLEOTIDE SEQUENCE</scope>
</reference>